<keyword evidence="3" id="KW-0269">Exonuclease</keyword>
<dbReference type="PANTHER" id="PTHR30337:SF7">
    <property type="entry name" value="PHOSPHOESTERASE"/>
    <property type="match status" value="1"/>
</dbReference>
<organism evidence="3 4">
    <name type="scientific">Limosilactobacillus frumenti DSM 13145</name>
    <dbReference type="NCBI Taxonomy" id="1423746"/>
    <lineage>
        <taxon>Bacteria</taxon>
        <taxon>Bacillati</taxon>
        <taxon>Bacillota</taxon>
        <taxon>Bacilli</taxon>
        <taxon>Lactobacillales</taxon>
        <taxon>Lactobacillaceae</taxon>
        <taxon>Limosilactobacillus</taxon>
    </lineage>
</organism>
<accession>A0A0R1P4H0</accession>
<dbReference type="InterPro" id="IPR029052">
    <property type="entry name" value="Metallo-depent_PP-like"/>
</dbReference>
<name>A0A0R1P4H0_9LACO</name>
<evidence type="ECO:0000313" key="3">
    <source>
        <dbReference type="EMBL" id="KRL27425.1"/>
    </source>
</evidence>
<reference evidence="3 4" key="1">
    <citation type="journal article" date="2015" name="Genome Announc.">
        <title>Expanding the biotechnology potential of lactobacilli through comparative genomics of 213 strains and associated genera.</title>
        <authorList>
            <person name="Sun Z."/>
            <person name="Harris H.M."/>
            <person name="McCann A."/>
            <person name="Guo C."/>
            <person name="Argimon S."/>
            <person name="Zhang W."/>
            <person name="Yang X."/>
            <person name="Jeffery I.B."/>
            <person name="Cooney J.C."/>
            <person name="Kagawa T.F."/>
            <person name="Liu W."/>
            <person name="Song Y."/>
            <person name="Salvetti E."/>
            <person name="Wrobel A."/>
            <person name="Rasinkangas P."/>
            <person name="Parkhill J."/>
            <person name="Rea M.C."/>
            <person name="O'Sullivan O."/>
            <person name="Ritari J."/>
            <person name="Douillard F.P."/>
            <person name="Paul Ross R."/>
            <person name="Yang R."/>
            <person name="Briner A.E."/>
            <person name="Felis G.E."/>
            <person name="de Vos W.M."/>
            <person name="Barrangou R."/>
            <person name="Klaenhammer T.R."/>
            <person name="Caufield P.W."/>
            <person name="Cui Y."/>
            <person name="Zhang H."/>
            <person name="O'Toole P.W."/>
        </authorList>
    </citation>
    <scope>NUCLEOTIDE SEQUENCE [LARGE SCALE GENOMIC DNA]</scope>
    <source>
        <strain evidence="3 4">DSM 13145</strain>
    </source>
</reference>
<dbReference type="InterPro" id="IPR050535">
    <property type="entry name" value="DNA_Repair-Maintenance_Comp"/>
</dbReference>
<comment type="caution">
    <text evidence="3">The sequence shown here is derived from an EMBL/GenBank/DDBJ whole genome shotgun (WGS) entry which is preliminary data.</text>
</comment>
<feature type="domain" description="Calcineurin-like phosphoesterase" evidence="2">
    <location>
        <begin position="3"/>
        <end position="201"/>
    </location>
</feature>
<dbReference type="AlphaFoldDB" id="A0A0R1P4H0"/>
<evidence type="ECO:0000256" key="1">
    <source>
        <dbReference type="ARBA" id="ARBA00022801"/>
    </source>
</evidence>
<protein>
    <submittedName>
        <fullName evidence="3">DNA repair exonuclease</fullName>
    </submittedName>
</protein>
<sequence>MNMKFIHTGDLHLDSPFLGLTEMPDQLWKQVHQSTFAAFQRIVDAAIEQVVDFVLIVGDIYDRDHHSAAAEDFFAEQCQRLADHHIPVYLSYGNHDYQPVTNHSLLPSNVNVFDNQVETKFLTLQNGQRVAISGFSYDQRWLDQDYVAQYPQRKKDIDWQIGMLHGAVRTGNDQQDHYAPFTTSELLALHYDYWALGHIHKHQVLHEQPAVVYCGNPQGRHKNEDGQHGYYLVESQDDRLIPEFRPVAPIEWHQEIVSINNDETSQQLVDDLVHQIDNPATEDAFAMVEIKLPADQLSAGLKRQVLAGSILERLQNACEDQQLRWWPYQLNLQSASTQLPKITDLDEKYWSESAQQVFTSDQVMALAGKLANYPFIADHLEDQQLVAELQKSATQLLGQGGADDDED</sequence>
<evidence type="ECO:0000259" key="2">
    <source>
        <dbReference type="Pfam" id="PF00149"/>
    </source>
</evidence>
<proteinExistence type="predicted"/>
<evidence type="ECO:0000313" key="4">
    <source>
        <dbReference type="Proteomes" id="UP000051445"/>
    </source>
</evidence>
<dbReference type="PANTHER" id="PTHR30337">
    <property type="entry name" value="COMPONENT OF ATP-DEPENDENT DSDNA EXONUCLEASE"/>
    <property type="match status" value="1"/>
</dbReference>
<dbReference type="SUPFAM" id="SSF56300">
    <property type="entry name" value="Metallo-dependent phosphatases"/>
    <property type="match status" value="1"/>
</dbReference>
<dbReference type="EMBL" id="AZER01000016">
    <property type="protein sequence ID" value="KRL27425.1"/>
    <property type="molecule type" value="Genomic_DNA"/>
</dbReference>
<keyword evidence="4" id="KW-1185">Reference proteome</keyword>
<keyword evidence="1" id="KW-0378">Hydrolase</keyword>
<dbReference type="PIRSF" id="PIRSF033091">
    <property type="entry name" value="Pesterase_YhaO"/>
    <property type="match status" value="1"/>
</dbReference>
<dbReference type="STRING" id="1423746.FD27_GL001185"/>
<dbReference type="GO" id="GO:0004527">
    <property type="term" value="F:exonuclease activity"/>
    <property type="evidence" value="ECO:0007669"/>
    <property type="project" value="UniProtKB-KW"/>
</dbReference>
<dbReference type="InterPro" id="IPR041796">
    <property type="entry name" value="Mre11_N"/>
</dbReference>
<dbReference type="PATRIC" id="fig|1423746.3.peg.1205"/>
<gene>
    <name evidence="3" type="ORF">FD27_GL001185</name>
</gene>
<dbReference type="InterPro" id="IPR014576">
    <property type="entry name" value="Pesterase_YhaO"/>
</dbReference>
<dbReference type="CDD" id="cd00840">
    <property type="entry name" value="MPP_Mre11_N"/>
    <property type="match status" value="1"/>
</dbReference>
<dbReference type="Gene3D" id="3.60.21.10">
    <property type="match status" value="1"/>
</dbReference>
<dbReference type="Pfam" id="PF00149">
    <property type="entry name" value="Metallophos"/>
    <property type="match status" value="1"/>
</dbReference>
<dbReference type="Proteomes" id="UP000051445">
    <property type="component" value="Unassembled WGS sequence"/>
</dbReference>
<keyword evidence="3" id="KW-0540">Nuclease</keyword>
<dbReference type="InterPro" id="IPR004843">
    <property type="entry name" value="Calcineurin-like_PHP"/>
</dbReference>